<dbReference type="Proteomes" id="UP000766550">
    <property type="component" value="Unassembled WGS sequence"/>
</dbReference>
<dbReference type="SUPFAM" id="SSF56655">
    <property type="entry name" value="Carbohydrate phosphatase"/>
    <property type="match status" value="1"/>
</dbReference>
<feature type="binding site" evidence="7">
    <location>
        <position position="90"/>
    </location>
    <ligand>
        <name>Mg(2+)</name>
        <dbReference type="ChEBI" id="CHEBI:18420"/>
        <label>1</label>
    </ligand>
</feature>
<keyword evidence="3 7" id="KW-0378">Hydrolase</keyword>
<dbReference type="InterPro" id="IPR044015">
    <property type="entry name" value="FBPase_C_dom"/>
</dbReference>
<dbReference type="PIRSF" id="PIRSF000904">
    <property type="entry name" value="FBPtase_SBPase"/>
    <property type="match status" value="1"/>
</dbReference>
<comment type="pathway">
    <text evidence="6">Carbohydrate biosynthesis.</text>
</comment>
<feature type="binding site" evidence="7">
    <location>
        <position position="71"/>
    </location>
    <ligand>
        <name>Mg(2+)</name>
        <dbReference type="ChEBI" id="CHEBI:18420"/>
        <label>1</label>
    </ligand>
</feature>
<keyword evidence="5 7" id="KW-0119">Carbohydrate metabolism</keyword>
<protein>
    <recommendedName>
        <fullName evidence="7">Fructose-1,6-bisphosphatase class 1</fullName>
        <shortName evidence="7">FBPase class 1</shortName>
        <ecNumber evidence="7">3.1.3.11</ecNumber>
    </recommendedName>
    <alternativeName>
        <fullName evidence="7">D-fructose-1,6-bisphosphate 1-phosphohydrolase class 1</fullName>
    </alternativeName>
</protein>
<feature type="binding site" evidence="7">
    <location>
        <position position="91"/>
    </location>
    <ligand>
        <name>Mg(2+)</name>
        <dbReference type="ChEBI" id="CHEBI:18420"/>
        <label>2</label>
    </ligand>
</feature>
<dbReference type="Pfam" id="PF18913">
    <property type="entry name" value="FBPase_C"/>
    <property type="match status" value="1"/>
</dbReference>
<comment type="caution">
    <text evidence="11">The sequence shown here is derived from an EMBL/GenBank/DDBJ whole genome shotgun (WGS) entry which is preliminary data.</text>
</comment>
<dbReference type="AlphaFoldDB" id="A0A8J8C315"/>
<evidence type="ECO:0000259" key="10">
    <source>
        <dbReference type="Pfam" id="PF18913"/>
    </source>
</evidence>
<keyword evidence="12" id="KW-1185">Reference proteome</keyword>
<comment type="subunit">
    <text evidence="7">Homotetramer.</text>
</comment>
<keyword evidence="4 7" id="KW-0460">Magnesium</keyword>
<comment type="similarity">
    <text evidence="1 7">Belongs to the FBPase class 1 family.</text>
</comment>
<evidence type="ECO:0000313" key="11">
    <source>
        <dbReference type="EMBL" id="MBV0922589.1"/>
    </source>
</evidence>
<dbReference type="Gene3D" id="3.40.190.80">
    <property type="match status" value="1"/>
</dbReference>
<dbReference type="EC" id="3.1.3.11" evidence="7"/>
<dbReference type="PANTHER" id="PTHR11556:SF35">
    <property type="entry name" value="SEDOHEPTULOSE-1,7-BISPHOSPHATASE, CHLOROPLASTIC"/>
    <property type="match status" value="1"/>
</dbReference>
<dbReference type="InterPro" id="IPR000146">
    <property type="entry name" value="FBPase_class-1"/>
</dbReference>
<evidence type="ECO:0000256" key="3">
    <source>
        <dbReference type="ARBA" id="ARBA00022801"/>
    </source>
</evidence>
<dbReference type="GO" id="GO:0005986">
    <property type="term" value="P:sucrose biosynthetic process"/>
    <property type="evidence" value="ECO:0007669"/>
    <property type="project" value="TreeGrafter"/>
</dbReference>
<comment type="catalytic activity">
    <reaction evidence="7">
        <text>beta-D-fructose 1,6-bisphosphate + H2O = beta-D-fructose 6-phosphate + phosphate</text>
        <dbReference type="Rhea" id="RHEA:11064"/>
        <dbReference type="ChEBI" id="CHEBI:15377"/>
        <dbReference type="ChEBI" id="CHEBI:32966"/>
        <dbReference type="ChEBI" id="CHEBI:43474"/>
        <dbReference type="ChEBI" id="CHEBI:57634"/>
        <dbReference type="EC" id="3.1.3.11"/>
    </reaction>
</comment>
<evidence type="ECO:0000256" key="8">
    <source>
        <dbReference type="SAM" id="MobiDB-lite"/>
    </source>
</evidence>
<dbReference type="RefSeq" id="WP_162315781.1">
    <property type="nucleotide sequence ID" value="NZ_JAHQXF010000001.1"/>
</dbReference>
<dbReference type="GO" id="GO:0006094">
    <property type="term" value="P:gluconeogenesis"/>
    <property type="evidence" value="ECO:0007669"/>
    <property type="project" value="UniProtKB-UniRule"/>
</dbReference>
<evidence type="ECO:0000256" key="2">
    <source>
        <dbReference type="ARBA" id="ARBA00022723"/>
    </source>
</evidence>
<evidence type="ECO:0000313" key="12">
    <source>
        <dbReference type="Proteomes" id="UP000766550"/>
    </source>
</evidence>
<dbReference type="EMBL" id="JAHQXF010000001">
    <property type="protein sequence ID" value="MBV0922589.1"/>
    <property type="molecule type" value="Genomic_DNA"/>
</dbReference>
<dbReference type="PANTHER" id="PTHR11556">
    <property type="entry name" value="FRUCTOSE-1,6-BISPHOSPHATASE-RELATED"/>
    <property type="match status" value="1"/>
</dbReference>
<dbReference type="InterPro" id="IPR023079">
    <property type="entry name" value="SBPase"/>
</dbReference>
<evidence type="ECO:0000259" key="9">
    <source>
        <dbReference type="Pfam" id="PF00316"/>
    </source>
</evidence>
<evidence type="ECO:0000256" key="1">
    <source>
        <dbReference type="ARBA" id="ARBA00010941"/>
    </source>
</evidence>
<feature type="binding site" evidence="7">
    <location>
        <position position="88"/>
    </location>
    <ligand>
        <name>Mg(2+)</name>
        <dbReference type="ChEBI" id="CHEBI:18420"/>
        <label>1</label>
    </ligand>
</feature>
<feature type="binding site" evidence="7">
    <location>
        <position position="197"/>
    </location>
    <ligand>
        <name>substrate</name>
    </ligand>
</feature>
<name>A0A8J8C315_9EURY</name>
<dbReference type="PRINTS" id="PR01958">
    <property type="entry name" value="S17BPHPHTASE"/>
</dbReference>
<feature type="binding site" evidence="7">
    <location>
        <position position="88"/>
    </location>
    <ligand>
        <name>Mg(2+)</name>
        <dbReference type="ChEBI" id="CHEBI:18420"/>
        <label>2</label>
    </ligand>
</feature>
<comment type="cofactor">
    <cofactor evidence="7">
        <name>Mg(2+)</name>
        <dbReference type="ChEBI" id="CHEBI:18420"/>
    </cofactor>
    <text evidence="7">Binds 2 magnesium ions per subunit.</text>
</comment>
<evidence type="ECO:0000256" key="5">
    <source>
        <dbReference type="ARBA" id="ARBA00023277"/>
    </source>
</evidence>
<keyword evidence="2 7" id="KW-0479">Metal-binding</keyword>
<dbReference type="GO" id="GO:0006002">
    <property type="term" value="P:fructose 6-phosphate metabolic process"/>
    <property type="evidence" value="ECO:0007669"/>
    <property type="project" value="TreeGrafter"/>
</dbReference>
<feature type="region of interest" description="Disordered" evidence="8">
    <location>
        <begin position="23"/>
        <end position="44"/>
    </location>
</feature>
<feature type="binding site" evidence="7">
    <location>
        <position position="233"/>
    </location>
    <ligand>
        <name>Mg(2+)</name>
        <dbReference type="ChEBI" id="CHEBI:18420"/>
        <label>2</label>
    </ligand>
</feature>
<sequence length="286" mass="30537">MNTLDDVERAVKDTAHYMRRNLANYAGRRGGGNPGDENPSGERQVGGDVWADDLFFDALSYVDGVGGYASEEREGVVDCGEGYTVAIDPLDGSANLASNNSVGTIVGVYDASLPATGRDMVASMMVLYGPYTTMTVAREDRDVVQEYLLRDGHSERWGTFSLPEEPTVVGIAGKSGERTDAVNDFARDLSRDLKLRYGGATVADLAQVLEYGGLFGYPATTTYPDGKLRVHFEAAPLAYLVEAASGGSSDGSQSLLDVEPDGLHGRTPTFLGNTELVERLEAAVSE</sequence>
<dbReference type="GO" id="GO:0005737">
    <property type="term" value="C:cytoplasm"/>
    <property type="evidence" value="ECO:0007669"/>
    <property type="project" value="UniProtKB-SubCell"/>
</dbReference>
<dbReference type="InterPro" id="IPR033391">
    <property type="entry name" value="FBPase_N"/>
</dbReference>
<gene>
    <name evidence="7" type="primary">fbp</name>
    <name evidence="11" type="ORF">KTS45_00090</name>
</gene>
<feature type="domain" description="Fructose-1-6-bisphosphatase class 1 C-terminal" evidence="10">
    <location>
        <begin position="163"/>
        <end position="284"/>
    </location>
</feature>
<dbReference type="GO" id="GO:0030388">
    <property type="term" value="P:fructose 1,6-bisphosphate metabolic process"/>
    <property type="evidence" value="ECO:0007669"/>
    <property type="project" value="TreeGrafter"/>
</dbReference>
<dbReference type="Gene3D" id="3.30.540.10">
    <property type="entry name" value="Fructose-1,6-Bisphosphatase, subunit A, domain 1"/>
    <property type="match status" value="1"/>
</dbReference>
<dbReference type="GO" id="GO:0042132">
    <property type="term" value="F:fructose 1,6-bisphosphate 1-phosphatase activity"/>
    <property type="evidence" value="ECO:0007669"/>
    <property type="project" value="UniProtKB-UniRule"/>
</dbReference>
<dbReference type="Pfam" id="PF00316">
    <property type="entry name" value="FBPase"/>
    <property type="match status" value="1"/>
</dbReference>
<keyword evidence="7" id="KW-0963">Cytoplasm</keyword>
<proteinExistence type="inferred from homology"/>
<accession>A0A8J8C315</accession>
<comment type="caution">
    <text evidence="7">Lacks conserved residue(s) required for the propagation of feature annotation.</text>
</comment>
<evidence type="ECO:0000256" key="6">
    <source>
        <dbReference type="ARBA" id="ARBA00024331"/>
    </source>
</evidence>
<dbReference type="GO" id="GO:0006000">
    <property type="term" value="P:fructose metabolic process"/>
    <property type="evidence" value="ECO:0007669"/>
    <property type="project" value="TreeGrafter"/>
</dbReference>
<comment type="subcellular location">
    <subcellularLocation>
        <location evidence="7">Cytoplasm</location>
    </subcellularLocation>
</comment>
<evidence type="ECO:0000256" key="4">
    <source>
        <dbReference type="ARBA" id="ARBA00022842"/>
    </source>
</evidence>
<feature type="binding site" evidence="7">
    <location>
        <position position="227"/>
    </location>
    <ligand>
        <name>substrate</name>
    </ligand>
</feature>
<dbReference type="GO" id="GO:0000287">
    <property type="term" value="F:magnesium ion binding"/>
    <property type="evidence" value="ECO:0007669"/>
    <property type="project" value="UniProtKB-UniRule"/>
</dbReference>
<dbReference type="HAMAP" id="MF_01855">
    <property type="entry name" value="FBPase_class1"/>
    <property type="match status" value="1"/>
</dbReference>
<reference evidence="11 12" key="1">
    <citation type="submission" date="2021-06" db="EMBL/GenBank/DDBJ databases">
        <title>New haloarchaea isolates fom saline soil.</title>
        <authorList>
            <person name="Duran-Viseras A."/>
            <person name="Sanchez-Porro C.S."/>
            <person name="Ventosa A."/>
        </authorList>
    </citation>
    <scope>NUCLEOTIDE SEQUENCE [LARGE SCALE GENOMIC DNA]</scope>
    <source>
        <strain evidence="11 12">JCM 183640</strain>
    </source>
</reference>
<evidence type="ECO:0000256" key="7">
    <source>
        <dbReference type="HAMAP-Rule" id="MF_01855"/>
    </source>
</evidence>
<dbReference type="OrthoDB" id="146513at2157"/>
<feature type="domain" description="Fructose-1-6-bisphosphatase class I N-terminal" evidence="9">
    <location>
        <begin position="32"/>
        <end position="149"/>
    </location>
</feature>
<organism evidence="11 12">
    <name type="scientific">Haloarcula limicola</name>
    <dbReference type="NCBI Taxonomy" id="1429915"/>
    <lineage>
        <taxon>Archaea</taxon>
        <taxon>Methanobacteriati</taxon>
        <taxon>Methanobacteriota</taxon>
        <taxon>Stenosarchaea group</taxon>
        <taxon>Halobacteria</taxon>
        <taxon>Halobacteriales</taxon>
        <taxon>Haloarculaceae</taxon>
        <taxon>Haloarcula</taxon>
    </lineage>
</organism>